<protein>
    <recommendedName>
        <fullName evidence="4">Secreted protein</fullName>
    </recommendedName>
</protein>
<feature type="chain" id="PRO_5020021729" description="Secreted protein" evidence="1">
    <location>
        <begin position="24"/>
        <end position="132"/>
    </location>
</feature>
<reference evidence="2 3" key="1">
    <citation type="journal article" date="2019" name="Commun. Biol.">
        <title>The bagworm genome reveals a unique fibroin gene that provides high tensile strength.</title>
        <authorList>
            <person name="Kono N."/>
            <person name="Nakamura H."/>
            <person name="Ohtoshi R."/>
            <person name="Tomita M."/>
            <person name="Numata K."/>
            <person name="Arakawa K."/>
        </authorList>
    </citation>
    <scope>NUCLEOTIDE SEQUENCE [LARGE SCALE GENOMIC DNA]</scope>
</reference>
<feature type="signal peptide" evidence="1">
    <location>
        <begin position="1"/>
        <end position="23"/>
    </location>
</feature>
<evidence type="ECO:0000313" key="3">
    <source>
        <dbReference type="Proteomes" id="UP000299102"/>
    </source>
</evidence>
<dbReference type="AlphaFoldDB" id="A0A4C1Z2C6"/>
<proteinExistence type="predicted"/>
<dbReference type="EMBL" id="BGZK01001593">
    <property type="protein sequence ID" value="GBP82901.1"/>
    <property type="molecule type" value="Genomic_DNA"/>
</dbReference>
<evidence type="ECO:0008006" key="4">
    <source>
        <dbReference type="Google" id="ProtNLM"/>
    </source>
</evidence>
<dbReference type="Proteomes" id="UP000299102">
    <property type="component" value="Unassembled WGS sequence"/>
</dbReference>
<evidence type="ECO:0000256" key="1">
    <source>
        <dbReference type="SAM" id="SignalP"/>
    </source>
</evidence>
<name>A0A4C1Z2C6_EUMVA</name>
<sequence length="132" mass="14743">MLWLCSTWVDFSSLAAAAYGCSADGMTTLRYHYRLCPPRRETIGGLASCRFPPAKREVWLVICVVQPCVVVKLARKNHTYKHIRSGGRILFHGKWFGVKRRRRCTKQASLSAVGCFPSTSGFSVGPCTRTDS</sequence>
<accession>A0A4C1Z2C6</accession>
<keyword evidence="3" id="KW-1185">Reference proteome</keyword>
<organism evidence="2 3">
    <name type="scientific">Eumeta variegata</name>
    <name type="common">Bagworm moth</name>
    <name type="synonym">Eumeta japonica</name>
    <dbReference type="NCBI Taxonomy" id="151549"/>
    <lineage>
        <taxon>Eukaryota</taxon>
        <taxon>Metazoa</taxon>
        <taxon>Ecdysozoa</taxon>
        <taxon>Arthropoda</taxon>
        <taxon>Hexapoda</taxon>
        <taxon>Insecta</taxon>
        <taxon>Pterygota</taxon>
        <taxon>Neoptera</taxon>
        <taxon>Endopterygota</taxon>
        <taxon>Lepidoptera</taxon>
        <taxon>Glossata</taxon>
        <taxon>Ditrysia</taxon>
        <taxon>Tineoidea</taxon>
        <taxon>Psychidae</taxon>
        <taxon>Oiketicinae</taxon>
        <taxon>Eumeta</taxon>
    </lineage>
</organism>
<gene>
    <name evidence="2" type="ORF">EVAR_66577_1</name>
</gene>
<comment type="caution">
    <text evidence="2">The sequence shown here is derived from an EMBL/GenBank/DDBJ whole genome shotgun (WGS) entry which is preliminary data.</text>
</comment>
<keyword evidence="1" id="KW-0732">Signal</keyword>
<evidence type="ECO:0000313" key="2">
    <source>
        <dbReference type="EMBL" id="GBP82901.1"/>
    </source>
</evidence>